<feature type="region of interest" description="Disordered" evidence="1">
    <location>
        <begin position="1"/>
        <end position="111"/>
    </location>
</feature>
<feature type="compositionally biased region" description="Polar residues" evidence="1">
    <location>
        <begin position="1"/>
        <end position="12"/>
    </location>
</feature>
<name>A0A8H6F0E8_CANAX</name>
<feature type="region of interest" description="Disordered" evidence="1">
    <location>
        <begin position="120"/>
        <end position="139"/>
    </location>
</feature>
<accession>A0A8H6F0E8</accession>
<dbReference type="EMBL" id="JABWAD010000061">
    <property type="protein sequence ID" value="KAF6063113.1"/>
    <property type="molecule type" value="Genomic_DNA"/>
</dbReference>
<feature type="compositionally biased region" description="Polar residues" evidence="1">
    <location>
        <begin position="63"/>
        <end position="95"/>
    </location>
</feature>
<reference evidence="2 3" key="1">
    <citation type="submission" date="2020-03" db="EMBL/GenBank/DDBJ databases">
        <title>FDA dAtabase for Regulatory Grade micrObial Sequences (FDA-ARGOS): Supporting development and validation of Infectious Disease Dx tests.</title>
        <authorList>
            <person name="Campos J."/>
            <person name="Goldberg B."/>
            <person name="Tallon L."/>
            <person name="Sadzewicz L."/>
            <person name="Vavikolanu K."/>
            <person name="Mehta A."/>
            <person name="Aluvathingal J."/>
            <person name="Nadendla S."/>
            <person name="Nandy P."/>
            <person name="Geyer C."/>
            <person name="Yan Y."/>
            <person name="Sichtig H."/>
        </authorList>
    </citation>
    <scope>NUCLEOTIDE SEQUENCE [LARGE SCALE GENOMIC DNA]</scope>
    <source>
        <strain evidence="2 3">FDAARGOS_656</strain>
    </source>
</reference>
<evidence type="ECO:0000313" key="3">
    <source>
        <dbReference type="Proteomes" id="UP000536275"/>
    </source>
</evidence>
<evidence type="ECO:0000313" key="2">
    <source>
        <dbReference type="EMBL" id="KAF6063113.1"/>
    </source>
</evidence>
<dbReference type="Proteomes" id="UP000536275">
    <property type="component" value="Unassembled WGS sequence"/>
</dbReference>
<sequence length="177" mass="19940">MVTPDSTSSAPNSPYGEDTIKLNSSVISSSSPQQQQDQQLALQQQQQQQQSQSQQAQPYANPYFQTPIDQLFQFDNNPNSSFNPTRPPNIHTNQPYVDLQPQPPPASLSDSELGLGLVKQQQDSLPPQQQAQSQPTPLLNQQHPFYNEYINDMPSTQHPYLISTTLMSLIQLHHYLI</sequence>
<evidence type="ECO:0000256" key="1">
    <source>
        <dbReference type="SAM" id="MobiDB-lite"/>
    </source>
</evidence>
<comment type="caution">
    <text evidence="2">The sequence shown here is derived from an EMBL/GenBank/DDBJ whole genome shotgun (WGS) entry which is preliminary data.</text>
</comment>
<protein>
    <submittedName>
        <fullName evidence="2">Transcriptional regulatory protein UME6 domain protein</fullName>
    </submittedName>
</protein>
<dbReference type="SMR" id="A0A8H6F0E8"/>
<proteinExistence type="predicted"/>
<dbReference type="AlphaFoldDB" id="A0A8H6F0E8"/>
<feature type="compositionally biased region" description="Low complexity" evidence="1">
    <location>
        <begin position="28"/>
        <end position="58"/>
    </location>
</feature>
<organism evidence="2 3">
    <name type="scientific">Candida albicans</name>
    <name type="common">Yeast</name>
    <dbReference type="NCBI Taxonomy" id="5476"/>
    <lineage>
        <taxon>Eukaryota</taxon>
        <taxon>Fungi</taxon>
        <taxon>Dikarya</taxon>
        <taxon>Ascomycota</taxon>
        <taxon>Saccharomycotina</taxon>
        <taxon>Pichiomycetes</taxon>
        <taxon>Debaryomycetaceae</taxon>
        <taxon>Candida/Lodderomyces clade</taxon>
        <taxon>Candida</taxon>
    </lineage>
</organism>
<gene>
    <name evidence="2" type="primary">UME6</name>
    <name evidence="2" type="ORF">FOB64_006119</name>
</gene>